<dbReference type="AlphaFoldDB" id="A0A6C0IBJ5"/>
<name>A0A6C0IBJ5_9ZZZZ</name>
<reference evidence="1" key="1">
    <citation type="journal article" date="2020" name="Nature">
        <title>Giant virus diversity and host interactions through global metagenomics.</title>
        <authorList>
            <person name="Schulz F."/>
            <person name="Roux S."/>
            <person name="Paez-Espino D."/>
            <person name="Jungbluth S."/>
            <person name="Walsh D.A."/>
            <person name="Denef V.J."/>
            <person name="McMahon K.D."/>
            <person name="Konstantinidis K.T."/>
            <person name="Eloe-Fadrosh E.A."/>
            <person name="Kyrpides N.C."/>
            <person name="Woyke T."/>
        </authorList>
    </citation>
    <scope>NUCLEOTIDE SEQUENCE</scope>
    <source>
        <strain evidence="1">GVMAG-M-3300023184-62</strain>
    </source>
</reference>
<accession>A0A6C0IBJ5</accession>
<sequence>MQTAKRGCEEGFKNAKGITGFIVRQMGKKEFMKECVKEYTKRMKSIKRILRNTKKTRKVKK</sequence>
<dbReference type="EMBL" id="MN740152">
    <property type="protein sequence ID" value="QHT89765.1"/>
    <property type="molecule type" value="Genomic_DNA"/>
</dbReference>
<protein>
    <submittedName>
        <fullName evidence="1">Uncharacterized protein</fullName>
    </submittedName>
</protein>
<evidence type="ECO:0000313" key="1">
    <source>
        <dbReference type="EMBL" id="QHT89765.1"/>
    </source>
</evidence>
<proteinExistence type="predicted"/>
<organism evidence="1">
    <name type="scientific">viral metagenome</name>
    <dbReference type="NCBI Taxonomy" id="1070528"/>
    <lineage>
        <taxon>unclassified sequences</taxon>
        <taxon>metagenomes</taxon>
        <taxon>organismal metagenomes</taxon>
    </lineage>
</organism>